<feature type="region of interest" description="Disordered" evidence="1">
    <location>
        <begin position="1"/>
        <end position="25"/>
    </location>
</feature>
<keyword evidence="2" id="KW-1133">Transmembrane helix</keyword>
<name>A0A2H9ZS81_9ASPA</name>
<dbReference type="OrthoDB" id="1873983at2759"/>
<gene>
    <name evidence="3" type="ORF">AXF42_Ash015443</name>
</gene>
<dbReference type="AlphaFoldDB" id="A0A2H9ZS81"/>
<keyword evidence="4" id="KW-1185">Reference proteome</keyword>
<proteinExistence type="predicted"/>
<dbReference type="PANTHER" id="PTHR36316:SF1">
    <property type="entry name" value="OS06G0213900 PROTEIN"/>
    <property type="match status" value="1"/>
</dbReference>
<organism evidence="3 4">
    <name type="scientific">Apostasia shenzhenica</name>
    <dbReference type="NCBI Taxonomy" id="1088818"/>
    <lineage>
        <taxon>Eukaryota</taxon>
        <taxon>Viridiplantae</taxon>
        <taxon>Streptophyta</taxon>
        <taxon>Embryophyta</taxon>
        <taxon>Tracheophyta</taxon>
        <taxon>Spermatophyta</taxon>
        <taxon>Magnoliopsida</taxon>
        <taxon>Liliopsida</taxon>
        <taxon>Asparagales</taxon>
        <taxon>Orchidaceae</taxon>
        <taxon>Apostasioideae</taxon>
        <taxon>Apostasia</taxon>
    </lineage>
</organism>
<evidence type="ECO:0000256" key="2">
    <source>
        <dbReference type="SAM" id="Phobius"/>
    </source>
</evidence>
<protein>
    <submittedName>
        <fullName evidence="3">Uncharacterized protein</fullName>
    </submittedName>
</protein>
<dbReference type="EMBL" id="KZ454427">
    <property type="protein sequence ID" value="PKA46151.1"/>
    <property type="molecule type" value="Genomic_DNA"/>
</dbReference>
<evidence type="ECO:0000256" key="1">
    <source>
        <dbReference type="SAM" id="MobiDB-lite"/>
    </source>
</evidence>
<feature type="compositionally biased region" description="Polar residues" evidence="1">
    <location>
        <begin position="1"/>
        <end position="11"/>
    </location>
</feature>
<keyword evidence="2" id="KW-0812">Transmembrane</keyword>
<keyword evidence="2" id="KW-0472">Membrane</keyword>
<accession>A0A2H9ZS81</accession>
<evidence type="ECO:0000313" key="4">
    <source>
        <dbReference type="Proteomes" id="UP000236161"/>
    </source>
</evidence>
<sequence>MPASSASSSQGGDHGSGESFGSGSRQRTLGLLRNAMKRKESFIQFFVMTGIFFISLKSLGQKYRISELAEEISVLREERESLSLRVASIKSALLREAAADPSGLVSSHLNRLFRDPSSD</sequence>
<evidence type="ECO:0000313" key="3">
    <source>
        <dbReference type="EMBL" id="PKA46151.1"/>
    </source>
</evidence>
<dbReference type="Proteomes" id="UP000236161">
    <property type="component" value="Unassembled WGS sequence"/>
</dbReference>
<reference evidence="3 4" key="1">
    <citation type="journal article" date="2017" name="Nature">
        <title>The Apostasia genome and the evolution of orchids.</title>
        <authorList>
            <person name="Zhang G.Q."/>
            <person name="Liu K.W."/>
            <person name="Li Z."/>
            <person name="Lohaus R."/>
            <person name="Hsiao Y.Y."/>
            <person name="Niu S.C."/>
            <person name="Wang J.Y."/>
            <person name="Lin Y.C."/>
            <person name="Xu Q."/>
            <person name="Chen L.J."/>
            <person name="Yoshida K."/>
            <person name="Fujiwara S."/>
            <person name="Wang Z.W."/>
            <person name="Zhang Y.Q."/>
            <person name="Mitsuda N."/>
            <person name="Wang M."/>
            <person name="Liu G.H."/>
            <person name="Pecoraro L."/>
            <person name="Huang H.X."/>
            <person name="Xiao X.J."/>
            <person name="Lin M."/>
            <person name="Wu X.Y."/>
            <person name="Wu W.L."/>
            <person name="Chen Y.Y."/>
            <person name="Chang S.B."/>
            <person name="Sakamoto S."/>
            <person name="Ohme-Takagi M."/>
            <person name="Yagi M."/>
            <person name="Zeng S.J."/>
            <person name="Shen C.Y."/>
            <person name="Yeh C.M."/>
            <person name="Luo Y.B."/>
            <person name="Tsai W.C."/>
            <person name="Van de Peer Y."/>
            <person name="Liu Z.J."/>
        </authorList>
    </citation>
    <scope>NUCLEOTIDE SEQUENCE [LARGE SCALE GENOMIC DNA]</scope>
    <source>
        <strain evidence="4">cv. Shenzhen</strain>
        <tissue evidence="3">Stem</tissue>
    </source>
</reference>
<dbReference type="STRING" id="1088818.A0A2H9ZS81"/>
<feature type="transmembrane region" description="Helical" evidence="2">
    <location>
        <begin position="41"/>
        <end position="59"/>
    </location>
</feature>
<dbReference type="PANTHER" id="PTHR36316">
    <property type="entry name" value="OS06G0213900 PROTEIN"/>
    <property type="match status" value="1"/>
</dbReference>